<keyword evidence="4 6" id="KW-0472">Membrane</keyword>
<keyword evidence="9" id="KW-1185">Reference proteome</keyword>
<dbReference type="InterPro" id="IPR005829">
    <property type="entry name" value="Sugar_transporter_CS"/>
</dbReference>
<feature type="transmembrane region" description="Helical" evidence="6">
    <location>
        <begin position="850"/>
        <end position="869"/>
    </location>
</feature>
<evidence type="ECO:0000256" key="2">
    <source>
        <dbReference type="ARBA" id="ARBA00022692"/>
    </source>
</evidence>
<feature type="transmembrane region" description="Helical" evidence="6">
    <location>
        <begin position="910"/>
        <end position="931"/>
    </location>
</feature>
<dbReference type="InterPro" id="IPR005828">
    <property type="entry name" value="MFS_sugar_transport-like"/>
</dbReference>
<feature type="transmembrane region" description="Helical" evidence="6">
    <location>
        <begin position="239"/>
        <end position="256"/>
    </location>
</feature>
<feature type="domain" description="Major facilitator superfamily (MFS) profile" evidence="7">
    <location>
        <begin position="20"/>
        <end position="498"/>
    </location>
</feature>
<dbReference type="AlphaFoldDB" id="A0AA88Y538"/>
<evidence type="ECO:0000256" key="3">
    <source>
        <dbReference type="ARBA" id="ARBA00022989"/>
    </source>
</evidence>
<evidence type="ECO:0000259" key="7">
    <source>
        <dbReference type="PROSITE" id="PS50850"/>
    </source>
</evidence>
<feature type="transmembrane region" description="Helical" evidence="6">
    <location>
        <begin position="408"/>
        <end position="431"/>
    </location>
</feature>
<dbReference type="PROSITE" id="PS50850">
    <property type="entry name" value="MFS"/>
    <property type="match status" value="2"/>
</dbReference>
<dbReference type="FunFam" id="1.20.1250.20:FF:000023">
    <property type="entry name" value="Solute carrier family 22 member 6"/>
    <property type="match status" value="1"/>
</dbReference>
<feature type="transmembrane region" description="Helical" evidence="6">
    <location>
        <begin position="476"/>
        <end position="493"/>
    </location>
</feature>
<feature type="transmembrane region" description="Helical" evidence="6">
    <location>
        <begin position="706"/>
        <end position="723"/>
    </location>
</feature>
<feature type="region of interest" description="Disordered" evidence="5">
    <location>
        <begin position="968"/>
        <end position="987"/>
    </location>
</feature>
<comment type="caution">
    <text evidence="8">The sequence shown here is derived from an EMBL/GenBank/DDBJ whole genome shotgun (WGS) entry which is preliminary data.</text>
</comment>
<feature type="transmembrane region" description="Helical" evidence="6">
    <location>
        <begin position="319"/>
        <end position="340"/>
    </location>
</feature>
<dbReference type="EMBL" id="VSWD01000007">
    <property type="protein sequence ID" value="KAK3098660.1"/>
    <property type="molecule type" value="Genomic_DNA"/>
</dbReference>
<evidence type="ECO:0000256" key="5">
    <source>
        <dbReference type="SAM" id="MobiDB-lite"/>
    </source>
</evidence>
<name>A0AA88Y538_PINIB</name>
<feature type="transmembrane region" description="Helical" evidence="6">
    <location>
        <begin position="352"/>
        <end position="371"/>
    </location>
</feature>
<feature type="transmembrane region" description="Helical" evidence="6">
    <location>
        <begin position="211"/>
        <end position="233"/>
    </location>
</feature>
<dbReference type="GO" id="GO:0022857">
    <property type="term" value="F:transmembrane transporter activity"/>
    <property type="evidence" value="ECO:0007669"/>
    <property type="project" value="InterPro"/>
</dbReference>
<dbReference type="Pfam" id="PF00083">
    <property type="entry name" value="Sugar_tr"/>
    <property type="match status" value="2"/>
</dbReference>
<gene>
    <name evidence="8" type="ORF">FSP39_021703</name>
</gene>
<dbReference type="InterPro" id="IPR036259">
    <property type="entry name" value="MFS_trans_sf"/>
</dbReference>
<feature type="transmembrane region" description="Helical" evidence="6">
    <location>
        <begin position="620"/>
        <end position="638"/>
    </location>
</feature>
<dbReference type="SUPFAM" id="SSF103473">
    <property type="entry name" value="MFS general substrate transporter"/>
    <property type="match status" value="2"/>
</dbReference>
<protein>
    <recommendedName>
        <fullName evidence="7">Major facilitator superfamily (MFS) profile domain-containing protein</fullName>
    </recommendedName>
</protein>
<feature type="transmembrane region" description="Helical" evidence="6">
    <location>
        <begin position="875"/>
        <end position="898"/>
    </location>
</feature>
<evidence type="ECO:0000256" key="6">
    <source>
        <dbReference type="SAM" id="Phobius"/>
    </source>
</evidence>
<feature type="transmembrane region" description="Helical" evidence="6">
    <location>
        <begin position="943"/>
        <end position="960"/>
    </location>
</feature>
<feature type="transmembrane region" description="Helical" evidence="6">
    <location>
        <begin position="153"/>
        <end position="171"/>
    </location>
</feature>
<evidence type="ECO:0000256" key="4">
    <source>
        <dbReference type="ARBA" id="ARBA00023136"/>
    </source>
</evidence>
<dbReference type="GO" id="GO:0016020">
    <property type="term" value="C:membrane"/>
    <property type="evidence" value="ECO:0007669"/>
    <property type="project" value="UniProtKB-SubCell"/>
</dbReference>
<feature type="transmembrane region" description="Helical" evidence="6">
    <location>
        <begin position="678"/>
        <end position="700"/>
    </location>
</feature>
<feature type="transmembrane region" description="Helical" evidence="6">
    <location>
        <begin position="650"/>
        <end position="671"/>
    </location>
</feature>
<feature type="domain" description="Major facilitator superfamily (MFS) profile" evidence="7">
    <location>
        <begin position="531"/>
        <end position="965"/>
    </location>
</feature>
<feature type="transmembrane region" description="Helical" evidence="6">
    <location>
        <begin position="786"/>
        <end position="807"/>
    </location>
</feature>
<feature type="transmembrane region" description="Helical" evidence="6">
    <location>
        <begin position="383"/>
        <end position="402"/>
    </location>
</feature>
<dbReference type="PANTHER" id="PTHR24064">
    <property type="entry name" value="SOLUTE CARRIER FAMILY 22 MEMBER"/>
    <property type="match status" value="1"/>
</dbReference>
<keyword evidence="3 6" id="KW-1133">Transmembrane helix</keyword>
<evidence type="ECO:0000313" key="9">
    <source>
        <dbReference type="Proteomes" id="UP001186944"/>
    </source>
</evidence>
<keyword evidence="2 6" id="KW-0812">Transmembrane</keyword>
<organism evidence="8 9">
    <name type="scientific">Pinctada imbricata</name>
    <name type="common">Atlantic pearl-oyster</name>
    <name type="synonym">Pinctada martensii</name>
    <dbReference type="NCBI Taxonomy" id="66713"/>
    <lineage>
        <taxon>Eukaryota</taxon>
        <taxon>Metazoa</taxon>
        <taxon>Spiralia</taxon>
        <taxon>Lophotrochozoa</taxon>
        <taxon>Mollusca</taxon>
        <taxon>Bivalvia</taxon>
        <taxon>Autobranchia</taxon>
        <taxon>Pteriomorphia</taxon>
        <taxon>Pterioida</taxon>
        <taxon>Pterioidea</taxon>
        <taxon>Pteriidae</taxon>
        <taxon>Pinctada</taxon>
    </lineage>
</organism>
<reference evidence="8" key="1">
    <citation type="submission" date="2019-08" db="EMBL/GenBank/DDBJ databases">
        <title>The improved chromosome-level genome for the pearl oyster Pinctada fucata martensii using PacBio sequencing and Hi-C.</title>
        <authorList>
            <person name="Zheng Z."/>
        </authorList>
    </citation>
    <scope>NUCLEOTIDE SEQUENCE</scope>
    <source>
        <strain evidence="8">ZZ-2019</strain>
        <tissue evidence="8">Adductor muscle</tissue>
    </source>
</reference>
<proteinExistence type="predicted"/>
<feature type="transmembrane region" description="Helical" evidence="6">
    <location>
        <begin position="183"/>
        <end position="204"/>
    </location>
</feature>
<dbReference type="Gene3D" id="1.20.1250.20">
    <property type="entry name" value="MFS general substrate transporter like domains"/>
    <property type="match status" value="2"/>
</dbReference>
<feature type="transmembrane region" description="Helical" evidence="6">
    <location>
        <begin position="819"/>
        <end position="838"/>
    </location>
</feature>
<dbReference type="PROSITE" id="PS00216">
    <property type="entry name" value="SUGAR_TRANSPORT_1"/>
    <property type="match status" value="2"/>
</dbReference>
<dbReference type="InterPro" id="IPR020846">
    <property type="entry name" value="MFS_dom"/>
</dbReference>
<feature type="transmembrane region" description="Helical" evidence="6">
    <location>
        <begin position="20"/>
        <end position="42"/>
    </location>
</feature>
<comment type="subcellular location">
    <subcellularLocation>
        <location evidence="1">Membrane</location>
        <topology evidence="1">Multi-pass membrane protein</topology>
    </subcellularLocation>
</comment>
<evidence type="ECO:0000256" key="1">
    <source>
        <dbReference type="ARBA" id="ARBA00004141"/>
    </source>
</evidence>
<sequence>MDYETILQQIGDFGTYQKRLLLVVFFPVLFNSFSTPISNFLVGDHKHRCKIPDVPNDTFAIQDSNHSLLVNSSIPILDDGNYDPCHIIVNGSKTTCEAWVFDNSVFTSTINSQFNLVCEKKLSNSHAIATYFFGQVTAPLLVIPLADVIGRRLVACITLTVVFIVNIAMPFSNSVYVFAVLRYFDGFFGASLYNTAFVIGIELVGASKRVIAGTVILLVFCAGEFVLAVLAYFIRDWRWLQLTVAVPMIIPLIYWWPRVLPESVRWLMARGRMEEATVILRRAAKTNKRPLAENVRLKYKEEKTSNIQILKELFSSRKLLFYWAITSANWFVVAFIYYGIKTNIGALGGNLYVSFTLVTTAETLGYIPLFAMDVIGHKRLHMVSMGATCAACIASIFPILFAGNSLQWLTVMFALLGKLFVSTAFGMIFVYTGEIFPTVVRSFTLGSCGVFARIGSLCSPYLYHMAEGKMRKALPLILYGVIITVVTLLTILLPETKRKKLPDHVKESESEFTNGCKIPSYPNDTYAIQDPSHAALVNSTIPLTEDGTYDQCHVMVNGSKITCDDWVFDYSVFTNTINSQFKLVCERKLANPHAIVTYFIGQMTSPFLMIPLADIIGRRLVACISLTLIFVVNIAMPFSNSVYMFAVMRYFDGFFGTALYTTAFVIGIELLGASKRLIAGTVILLVFCAGEFILVFLAYFIRDWRWLQLAVAIPMLVPIVYWWPKILPESVRWLISRGRMDEALVILRQAAQVNKTNLPSDLKITYNDKETSSFQILKHLFSSRKLLLYWAIAALNWFVVAFIYYGIKTNIGKLGGDLYVSFTLIVIAETLGYSLLFFMDLIGHKRLHMVAMGTTCVVCVASIFPILFGGEDLQWMTVAFALLGKMSVSTAFGMVYVYTGEIFPTVVRSFAIGSCAVFARIGSLSAPYLYYMTEGIMNRALPLILYGVIISLVTLLTLILPETKGKKLPDHVKESENSDGVLDSESNCNELNELCPESNRLAK</sequence>
<dbReference type="Proteomes" id="UP001186944">
    <property type="component" value="Unassembled WGS sequence"/>
</dbReference>
<evidence type="ECO:0000313" key="8">
    <source>
        <dbReference type="EMBL" id="KAK3098660.1"/>
    </source>
</evidence>
<accession>A0AA88Y538</accession>